<evidence type="ECO:0000256" key="3">
    <source>
        <dbReference type="ARBA" id="ARBA00022692"/>
    </source>
</evidence>
<dbReference type="PANTHER" id="PTHR30250:SF31">
    <property type="entry name" value="INNER MEMBRANE PROTEIN YGHQ"/>
    <property type="match status" value="1"/>
</dbReference>
<keyword evidence="4 6" id="KW-1133">Transmembrane helix</keyword>
<evidence type="ECO:0000256" key="4">
    <source>
        <dbReference type="ARBA" id="ARBA00022989"/>
    </source>
</evidence>
<evidence type="ECO:0000256" key="1">
    <source>
        <dbReference type="ARBA" id="ARBA00004651"/>
    </source>
</evidence>
<feature type="transmembrane region" description="Helical" evidence="6">
    <location>
        <begin position="408"/>
        <end position="428"/>
    </location>
</feature>
<dbReference type="EMBL" id="VOPY01000004">
    <property type="protein sequence ID" value="TXC67788.1"/>
    <property type="molecule type" value="Genomic_DNA"/>
</dbReference>
<name>A0A5C6U7V7_9SPHN</name>
<dbReference type="GO" id="GO:0042910">
    <property type="term" value="F:xenobiotic transmembrane transporter activity"/>
    <property type="evidence" value="ECO:0007669"/>
    <property type="project" value="InterPro"/>
</dbReference>
<evidence type="ECO:0000313" key="7">
    <source>
        <dbReference type="EMBL" id="TXC67788.1"/>
    </source>
</evidence>
<organism evidence="7 8">
    <name type="scientific">Flavisphingopyxis soli</name>
    <dbReference type="NCBI Taxonomy" id="2601267"/>
    <lineage>
        <taxon>Bacteria</taxon>
        <taxon>Pseudomonadati</taxon>
        <taxon>Pseudomonadota</taxon>
        <taxon>Alphaproteobacteria</taxon>
        <taxon>Sphingomonadales</taxon>
        <taxon>Sphingopyxidaceae</taxon>
        <taxon>Flavisphingopyxis</taxon>
    </lineage>
</organism>
<feature type="transmembrane region" description="Helical" evidence="6">
    <location>
        <begin position="12"/>
        <end position="36"/>
    </location>
</feature>
<feature type="transmembrane region" description="Helical" evidence="6">
    <location>
        <begin position="48"/>
        <end position="70"/>
    </location>
</feature>
<dbReference type="InterPro" id="IPR002528">
    <property type="entry name" value="MATE_fam"/>
</dbReference>
<keyword evidence="2" id="KW-1003">Cell membrane</keyword>
<evidence type="ECO:0000256" key="6">
    <source>
        <dbReference type="SAM" id="Phobius"/>
    </source>
</evidence>
<feature type="transmembrane region" description="Helical" evidence="6">
    <location>
        <begin position="383"/>
        <end position="402"/>
    </location>
</feature>
<dbReference type="OrthoDB" id="7183296at2"/>
<feature type="transmembrane region" description="Helical" evidence="6">
    <location>
        <begin position="124"/>
        <end position="143"/>
    </location>
</feature>
<keyword evidence="8" id="KW-1185">Reference proteome</keyword>
<comment type="caution">
    <text evidence="7">The sequence shown here is derived from an EMBL/GenBank/DDBJ whole genome shotgun (WGS) entry which is preliminary data.</text>
</comment>
<feature type="transmembrane region" description="Helical" evidence="6">
    <location>
        <begin position="254"/>
        <end position="275"/>
    </location>
</feature>
<feature type="transmembrane region" description="Helical" evidence="6">
    <location>
        <begin position="91"/>
        <end position="112"/>
    </location>
</feature>
<evidence type="ECO:0000256" key="5">
    <source>
        <dbReference type="ARBA" id="ARBA00023136"/>
    </source>
</evidence>
<sequence length="447" mass="46877">MSDRSGLRRVGGNIAALVTGKAGAGLLSVVTLAIVARRLGVENYGVLTLVHGYVTLIGSVVAFSGWHGLVRYGGEALHRGDHGRFLRLVGFLSLIELGFAIVAIALAVLLVPLVGPRLGWPPDAIRFAPFYCIAVLATVRATPQGILQLADRFDLIGLHQIVMPVVRLVGALIAWAMGGGLTAFFLVWLAGALAEGISMWLFALGRLPGLVRDYDRPLGSSLRPRAIRRDNPGILPFIATTNADLTLQEFAPNAVPLVIGWVLGPAAVGLFALSLRVSNVIMQPARMMGQASYAVIADLIRRKRFAELSQTVWRSVAIATALAGVLVAVIALFAPTILTLLGGASFAGGAVLLIIVAAGRALQAGAPVLIATLTAFGRPGRSIMVNLSASLVFLAVLPLLLARLGVEGAGLQVLLQAVATIAALTWLVRRLLADPPEMPDDAPEVSS</sequence>
<accession>A0A5C6U7V7</accession>
<feature type="transmembrane region" description="Helical" evidence="6">
    <location>
        <begin position="312"/>
        <end position="334"/>
    </location>
</feature>
<dbReference type="PANTHER" id="PTHR30250">
    <property type="entry name" value="PST FAMILY PREDICTED COLANIC ACID TRANSPORTER"/>
    <property type="match status" value="1"/>
</dbReference>
<keyword evidence="5 6" id="KW-0472">Membrane</keyword>
<evidence type="ECO:0000256" key="2">
    <source>
        <dbReference type="ARBA" id="ARBA00022475"/>
    </source>
</evidence>
<reference evidence="7 8" key="1">
    <citation type="submission" date="2019-08" db="EMBL/GenBank/DDBJ databases">
        <title>Sphingorhabdus soil sp. nov., isolated from arctic soil.</title>
        <authorList>
            <person name="Liu Y."/>
        </authorList>
    </citation>
    <scope>NUCLEOTIDE SEQUENCE [LARGE SCALE GENOMIC DNA]</scope>
    <source>
        <strain evidence="7 8">D-2Q-5-6</strain>
    </source>
</reference>
<dbReference type="InterPro" id="IPR050833">
    <property type="entry name" value="Poly_Biosynth_Transport"/>
</dbReference>
<evidence type="ECO:0000313" key="8">
    <source>
        <dbReference type="Proteomes" id="UP000321129"/>
    </source>
</evidence>
<comment type="subcellular location">
    <subcellularLocation>
        <location evidence="1">Cell membrane</location>
        <topology evidence="1">Multi-pass membrane protein</topology>
    </subcellularLocation>
</comment>
<gene>
    <name evidence="7" type="ORF">FSZ31_12510</name>
</gene>
<proteinExistence type="predicted"/>
<feature type="transmembrane region" description="Helical" evidence="6">
    <location>
        <begin position="340"/>
        <end position="362"/>
    </location>
</feature>
<protein>
    <submittedName>
        <fullName evidence="7">Lipopolysaccharide biosynthesis protein</fullName>
    </submittedName>
</protein>
<keyword evidence="3 6" id="KW-0812">Transmembrane</keyword>
<dbReference type="RefSeq" id="WP_147123748.1">
    <property type="nucleotide sequence ID" value="NZ_VOPY01000004.1"/>
</dbReference>
<dbReference type="Proteomes" id="UP000321129">
    <property type="component" value="Unassembled WGS sequence"/>
</dbReference>
<dbReference type="GO" id="GO:0015297">
    <property type="term" value="F:antiporter activity"/>
    <property type="evidence" value="ECO:0007669"/>
    <property type="project" value="InterPro"/>
</dbReference>
<dbReference type="AlphaFoldDB" id="A0A5C6U7V7"/>
<dbReference type="GO" id="GO:0005886">
    <property type="term" value="C:plasma membrane"/>
    <property type="evidence" value="ECO:0007669"/>
    <property type="project" value="UniProtKB-SubCell"/>
</dbReference>
<dbReference type="Pfam" id="PF01554">
    <property type="entry name" value="MatE"/>
    <property type="match status" value="1"/>
</dbReference>